<dbReference type="NCBIfam" id="TIGR00879">
    <property type="entry name" value="SP"/>
    <property type="match status" value="1"/>
</dbReference>
<feature type="domain" description="Major facilitator superfamily (MFS) profile" evidence="11">
    <location>
        <begin position="30"/>
        <end position="456"/>
    </location>
</feature>
<dbReference type="InterPro" id="IPR005828">
    <property type="entry name" value="MFS_sugar_transport-like"/>
</dbReference>
<evidence type="ECO:0000256" key="8">
    <source>
        <dbReference type="RuleBase" id="RU003346"/>
    </source>
</evidence>
<dbReference type="InterPro" id="IPR036259">
    <property type="entry name" value="MFS_trans_sf"/>
</dbReference>
<feature type="transmembrane region" description="Helical" evidence="10">
    <location>
        <begin position="364"/>
        <end position="390"/>
    </location>
</feature>
<dbReference type="InterPro" id="IPR050549">
    <property type="entry name" value="MFS_Trehalose_Transporter"/>
</dbReference>
<accession>A0AAN9TPR7</accession>
<keyword evidence="5 10" id="KW-0472">Membrane</keyword>
<feature type="transmembrane region" description="Helical" evidence="10">
    <location>
        <begin position="98"/>
        <end position="119"/>
    </location>
</feature>
<comment type="similarity">
    <text evidence="7">Belongs to the major facilitator superfamily. Sugar transporter (TC 2.A.1.1) family. Trehalose transporter subfamily.</text>
</comment>
<evidence type="ECO:0000256" key="9">
    <source>
        <dbReference type="SAM" id="MobiDB-lite"/>
    </source>
</evidence>
<proteinExistence type="inferred from homology"/>
<dbReference type="PROSITE" id="PS00217">
    <property type="entry name" value="SUGAR_TRANSPORT_2"/>
    <property type="match status" value="1"/>
</dbReference>
<dbReference type="InterPro" id="IPR005829">
    <property type="entry name" value="Sugar_transporter_CS"/>
</dbReference>
<name>A0AAN9TPR7_9HEMI</name>
<feature type="transmembrane region" description="Helical" evidence="10">
    <location>
        <begin position="330"/>
        <end position="352"/>
    </location>
</feature>
<feature type="transmembrane region" description="Helical" evidence="10">
    <location>
        <begin position="28"/>
        <end position="49"/>
    </location>
</feature>
<dbReference type="FunFam" id="1.20.1250.20:FF:000055">
    <property type="entry name" value="Facilitated trehalose transporter Tret1-2 homolog"/>
    <property type="match status" value="1"/>
</dbReference>
<keyword evidence="4 10" id="KW-1133">Transmembrane helix</keyword>
<comment type="caution">
    <text evidence="12">The sequence shown here is derived from an EMBL/GenBank/DDBJ whole genome shotgun (WGS) entry which is preliminary data.</text>
</comment>
<sequence>MVSEKVNISQQVLVSQSSLSSARRSTQYLAALIATIGGFIAGTCLAWTSPVDAAAILKTYGFSVSENEMAWIGSFMPLGAMVGSILTAALVDRIGRKNLILAIIIPCVIGWAVIAFAPSTIVICAGRFLTGIAAGCYCIVVPLYTSEIAEKDIRGTLGTYFQLQITFGILAVYILGSFVSAFWLTVFCGIVPFVFAAFMLLLPETPYYHILNGKFSQAQNSLAWFRGHHYDGKTELEIIQKSIDDDAADKTPLLHAFGSTAAKRGLVIGLGVMFLQQFSGCNAVIFYTKTIFSAAGATLNADMSTVIIGIAQSISTYISTLVVDRLGRKILLLVSIVVMGLSTFTLGLYFYLKDNVKTDVSGIGWLPLVSMSSFIIIFSLGFGPIPWMLMAEIFPSKIKGPACSLATLVNWLCVFLVTKLFPLLNSTVGIGPTFWCFTICCTFGTAFVLFLVPETKGKTLLEVQEMLSGDSPHPSRPTNQYAPGSAPFEASKVRI</sequence>
<gene>
    <name evidence="12" type="ORF">V9T40_003008</name>
</gene>
<dbReference type="PANTHER" id="PTHR48021:SF1">
    <property type="entry name" value="GH07001P-RELATED"/>
    <property type="match status" value="1"/>
</dbReference>
<dbReference type="PROSITE" id="PS00216">
    <property type="entry name" value="SUGAR_TRANSPORT_1"/>
    <property type="match status" value="1"/>
</dbReference>
<evidence type="ECO:0000313" key="12">
    <source>
        <dbReference type="EMBL" id="KAK7603009.1"/>
    </source>
</evidence>
<keyword evidence="6" id="KW-0325">Glycoprotein</keyword>
<keyword evidence="8" id="KW-0813">Transport</keyword>
<dbReference type="Proteomes" id="UP001367676">
    <property type="component" value="Unassembled WGS sequence"/>
</dbReference>
<dbReference type="Gene3D" id="1.20.1250.20">
    <property type="entry name" value="MFS general substrate transporter like domains"/>
    <property type="match status" value="1"/>
</dbReference>
<evidence type="ECO:0000256" key="5">
    <source>
        <dbReference type="ARBA" id="ARBA00023136"/>
    </source>
</evidence>
<organism evidence="12 13">
    <name type="scientific">Parthenolecanium corni</name>
    <dbReference type="NCBI Taxonomy" id="536013"/>
    <lineage>
        <taxon>Eukaryota</taxon>
        <taxon>Metazoa</taxon>
        <taxon>Ecdysozoa</taxon>
        <taxon>Arthropoda</taxon>
        <taxon>Hexapoda</taxon>
        <taxon>Insecta</taxon>
        <taxon>Pterygota</taxon>
        <taxon>Neoptera</taxon>
        <taxon>Paraneoptera</taxon>
        <taxon>Hemiptera</taxon>
        <taxon>Sternorrhyncha</taxon>
        <taxon>Coccoidea</taxon>
        <taxon>Coccidae</taxon>
        <taxon>Parthenolecanium</taxon>
    </lineage>
</organism>
<evidence type="ECO:0000256" key="4">
    <source>
        <dbReference type="ARBA" id="ARBA00022989"/>
    </source>
</evidence>
<evidence type="ECO:0000259" key="11">
    <source>
        <dbReference type="PROSITE" id="PS50850"/>
    </source>
</evidence>
<dbReference type="PANTHER" id="PTHR48021">
    <property type="match status" value="1"/>
</dbReference>
<dbReference type="SUPFAM" id="SSF103473">
    <property type="entry name" value="MFS general substrate transporter"/>
    <property type="match status" value="1"/>
</dbReference>
<evidence type="ECO:0000256" key="7">
    <source>
        <dbReference type="ARBA" id="ARBA00024348"/>
    </source>
</evidence>
<dbReference type="Pfam" id="PF00083">
    <property type="entry name" value="Sugar_tr"/>
    <property type="match status" value="1"/>
</dbReference>
<evidence type="ECO:0000256" key="1">
    <source>
        <dbReference type="ARBA" id="ARBA00004651"/>
    </source>
</evidence>
<evidence type="ECO:0000313" key="13">
    <source>
        <dbReference type="Proteomes" id="UP001367676"/>
    </source>
</evidence>
<dbReference type="InterPro" id="IPR020846">
    <property type="entry name" value="MFS_dom"/>
</dbReference>
<dbReference type="InterPro" id="IPR044775">
    <property type="entry name" value="MFS_ERD6/Tret1-like"/>
</dbReference>
<reference evidence="12 13" key="1">
    <citation type="submission" date="2024-03" db="EMBL/GenBank/DDBJ databases">
        <title>Adaptation during the transition from Ophiocordyceps entomopathogen to insect associate is accompanied by gene loss and intensified selection.</title>
        <authorList>
            <person name="Ward C.M."/>
            <person name="Onetto C.A."/>
            <person name="Borneman A.R."/>
        </authorList>
    </citation>
    <scope>NUCLEOTIDE SEQUENCE [LARGE SCALE GENOMIC DNA]</scope>
    <source>
        <strain evidence="12">AWRI1</strain>
        <tissue evidence="12">Single Adult Female</tissue>
    </source>
</reference>
<feature type="region of interest" description="Disordered" evidence="9">
    <location>
        <begin position="467"/>
        <end position="495"/>
    </location>
</feature>
<protein>
    <recommendedName>
        <fullName evidence="11">Major facilitator superfamily (MFS) profile domain-containing protein</fullName>
    </recommendedName>
</protein>
<dbReference type="AlphaFoldDB" id="A0AAN9TPR7"/>
<comment type="subcellular location">
    <subcellularLocation>
        <location evidence="1">Cell membrane</location>
        <topology evidence="1">Multi-pass membrane protein</topology>
    </subcellularLocation>
</comment>
<feature type="transmembrane region" description="Helical" evidence="10">
    <location>
        <begin position="306"/>
        <end position="323"/>
    </location>
</feature>
<dbReference type="InterPro" id="IPR003663">
    <property type="entry name" value="Sugar/inositol_transpt"/>
</dbReference>
<feature type="transmembrane region" description="Helical" evidence="10">
    <location>
        <begin position="69"/>
        <end position="91"/>
    </location>
</feature>
<feature type="transmembrane region" description="Helical" evidence="10">
    <location>
        <begin position="157"/>
        <end position="175"/>
    </location>
</feature>
<evidence type="ECO:0000256" key="6">
    <source>
        <dbReference type="ARBA" id="ARBA00023180"/>
    </source>
</evidence>
<dbReference type="EMBL" id="JBBCAQ010000006">
    <property type="protein sequence ID" value="KAK7603009.1"/>
    <property type="molecule type" value="Genomic_DNA"/>
</dbReference>
<dbReference type="GO" id="GO:0005886">
    <property type="term" value="C:plasma membrane"/>
    <property type="evidence" value="ECO:0007669"/>
    <property type="project" value="UniProtKB-SubCell"/>
</dbReference>
<keyword evidence="13" id="KW-1185">Reference proteome</keyword>
<feature type="transmembrane region" description="Helical" evidence="10">
    <location>
        <begin position="125"/>
        <end position="145"/>
    </location>
</feature>
<evidence type="ECO:0000256" key="10">
    <source>
        <dbReference type="SAM" id="Phobius"/>
    </source>
</evidence>
<dbReference type="GO" id="GO:0051119">
    <property type="term" value="F:sugar transmembrane transporter activity"/>
    <property type="evidence" value="ECO:0007669"/>
    <property type="project" value="InterPro"/>
</dbReference>
<feature type="transmembrane region" description="Helical" evidence="10">
    <location>
        <begin position="181"/>
        <end position="202"/>
    </location>
</feature>
<keyword evidence="3 10" id="KW-0812">Transmembrane</keyword>
<keyword evidence="2" id="KW-1003">Cell membrane</keyword>
<evidence type="ECO:0000256" key="2">
    <source>
        <dbReference type="ARBA" id="ARBA00022475"/>
    </source>
</evidence>
<evidence type="ECO:0000256" key="3">
    <source>
        <dbReference type="ARBA" id="ARBA00022692"/>
    </source>
</evidence>
<dbReference type="CDD" id="cd17358">
    <property type="entry name" value="MFS_GLUT6_8_Class3_like"/>
    <property type="match status" value="1"/>
</dbReference>
<feature type="transmembrane region" description="Helical" evidence="10">
    <location>
        <begin position="402"/>
        <end position="424"/>
    </location>
</feature>
<dbReference type="PRINTS" id="PR00171">
    <property type="entry name" value="SUGRTRNSPORT"/>
</dbReference>
<dbReference type="PROSITE" id="PS50850">
    <property type="entry name" value="MFS"/>
    <property type="match status" value="1"/>
</dbReference>
<feature type="transmembrane region" description="Helical" evidence="10">
    <location>
        <begin position="430"/>
        <end position="452"/>
    </location>
</feature>
<feature type="transmembrane region" description="Helical" evidence="10">
    <location>
        <begin position="266"/>
        <end position="286"/>
    </location>
</feature>